<keyword evidence="8" id="KW-1185">Reference proteome</keyword>
<evidence type="ECO:0000259" key="6">
    <source>
        <dbReference type="Pfam" id="PF07291"/>
    </source>
</evidence>
<dbReference type="GO" id="GO:0030416">
    <property type="term" value="P:methylamine metabolic process"/>
    <property type="evidence" value="ECO:0007669"/>
    <property type="project" value="InterPro"/>
</dbReference>
<feature type="transmembrane region" description="Helical" evidence="5">
    <location>
        <begin position="120"/>
        <end position="138"/>
    </location>
</feature>
<dbReference type="Pfam" id="PF07291">
    <property type="entry name" value="MauE"/>
    <property type="match status" value="1"/>
</dbReference>
<feature type="transmembrane region" description="Helical" evidence="5">
    <location>
        <begin position="52"/>
        <end position="70"/>
    </location>
</feature>
<organism evidence="7 8">
    <name type="scientific">Pedobacter planticolens</name>
    <dbReference type="NCBI Taxonomy" id="2679964"/>
    <lineage>
        <taxon>Bacteria</taxon>
        <taxon>Pseudomonadati</taxon>
        <taxon>Bacteroidota</taxon>
        <taxon>Sphingobacteriia</taxon>
        <taxon>Sphingobacteriales</taxon>
        <taxon>Sphingobacteriaceae</taxon>
        <taxon>Pedobacter</taxon>
    </lineage>
</organism>
<dbReference type="InterPro" id="IPR009908">
    <property type="entry name" value="Methylamine_util_MauE"/>
</dbReference>
<evidence type="ECO:0000256" key="1">
    <source>
        <dbReference type="ARBA" id="ARBA00004141"/>
    </source>
</evidence>
<feature type="domain" description="Methylamine utilisation protein MauE" evidence="6">
    <location>
        <begin position="11"/>
        <end position="133"/>
    </location>
</feature>
<dbReference type="GO" id="GO:0016020">
    <property type="term" value="C:membrane"/>
    <property type="evidence" value="ECO:0007669"/>
    <property type="project" value="UniProtKB-SubCell"/>
</dbReference>
<evidence type="ECO:0000256" key="3">
    <source>
        <dbReference type="ARBA" id="ARBA00022989"/>
    </source>
</evidence>
<accession>A0A923DXF3</accession>
<dbReference type="EMBL" id="WNXD01000002">
    <property type="protein sequence ID" value="MBB2145802.1"/>
    <property type="molecule type" value="Genomic_DNA"/>
</dbReference>
<evidence type="ECO:0000313" key="8">
    <source>
        <dbReference type="Proteomes" id="UP000601055"/>
    </source>
</evidence>
<feature type="transmembrane region" description="Helical" evidence="5">
    <location>
        <begin position="77"/>
        <end position="100"/>
    </location>
</feature>
<evidence type="ECO:0000256" key="2">
    <source>
        <dbReference type="ARBA" id="ARBA00022692"/>
    </source>
</evidence>
<dbReference type="AlphaFoldDB" id="A0A923DXF3"/>
<keyword evidence="4 5" id="KW-0472">Membrane</keyword>
<dbReference type="RefSeq" id="WP_182922492.1">
    <property type="nucleotide sequence ID" value="NZ_WNXD01000002.1"/>
</dbReference>
<evidence type="ECO:0000256" key="5">
    <source>
        <dbReference type="SAM" id="Phobius"/>
    </source>
</evidence>
<comment type="subcellular location">
    <subcellularLocation>
        <location evidence="1">Membrane</location>
        <topology evidence="1">Multi-pass membrane protein</topology>
    </subcellularLocation>
</comment>
<name>A0A923DXF3_9SPHI</name>
<comment type="caution">
    <text evidence="7">The sequence shown here is derived from an EMBL/GenBank/DDBJ whole genome shotgun (WGS) entry which is preliminary data.</text>
</comment>
<evidence type="ECO:0000313" key="7">
    <source>
        <dbReference type="EMBL" id="MBB2145802.1"/>
    </source>
</evidence>
<evidence type="ECO:0000256" key="4">
    <source>
        <dbReference type="ARBA" id="ARBA00023136"/>
    </source>
</evidence>
<protein>
    <recommendedName>
        <fullName evidence="6">Methylamine utilisation protein MauE domain-containing protein</fullName>
    </recommendedName>
</protein>
<keyword evidence="3 5" id="KW-1133">Transmembrane helix</keyword>
<reference evidence="7" key="1">
    <citation type="submission" date="2019-11" db="EMBL/GenBank/DDBJ databases">
        <title>Description of Pedobacter sp. LMG 31464T.</title>
        <authorList>
            <person name="Carlier A."/>
            <person name="Qi S."/>
            <person name="Vandamme P."/>
        </authorList>
    </citation>
    <scope>NUCLEOTIDE SEQUENCE</scope>
    <source>
        <strain evidence="7">LMG 31464</strain>
    </source>
</reference>
<sequence length="144" mass="16529">MIAKKYFTSAIQCITFLLILLWTYTALSKWSDPTSFRSSLYKQPFSKPFSDFIFWTLPLSELTAAALLIFSATRTLGFYLSTLLLTIFTFYIAMALLGVFEKVPCSCGGVLKSLSWKQHVWFNIVFLSLSIYASLIVYRQKTRI</sequence>
<keyword evidence="2 5" id="KW-0812">Transmembrane</keyword>
<proteinExistence type="predicted"/>
<dbReference type="Proteomes" id="UP000601055">
    <property type="component" value="Unassembled WGS sequence"/>
</dbReference>
<gene>
    <name evidence="7" type="ORF">GM921_09910</name>
</gene>